<comment type="caution">
    <text evidence="2">The sequence shown here is derived from an EMBL/GenBank/DDBJ whole genome shotgun (WGS) entry which is preliminary data.</text>
</comment>
<feature type="signal peptide" evidence="1">
    <location>
        <begin position="1"/>
        <end position="23"/>
    </location>
</feature>
<evidence type="ECO:0000313" key="2">
    <source>
        <dbReference type="EMBL" id="NVY97136.1"/>
    </source>
</evidence>
<organism evidence="2 3">
    <name type="scientific">Bombilactobacillus apium</name>
    <dbReference type="NCBI Taxonomy" id="2675299"/>
    <lineage>
        <taxon>Bacteria</taxon>
        <taxon>Bacillati</taxon>
        <taxon>Bacillota</taxon>
        <taxon>Bacilli</taxon>
        <taxon>Lactobacillales</taxon>
        <taxon>Lactobacillaceae</taxon>
        <taxon>Bombilactobacillus</taxon>
    </lineage>
</organism>
<keyword evidence="1" id="KW-0732">Signal</keyword>
<name>A0A850RCX8_9LACO</name>
<dbReference type="AlphaFoldDB" id="A0A850RCX8"/>
<sequence length="142" mass="15481">MKNIGKKIIGGFLAVITVLNVIASTGTMAVADIKEPDTAIEYNQKKGKIEVSSEFAEESGMSKKQEQMLISKFDKLSDSEKEQILNNNNARVAPLVLWAAKVLASAGLGWLAKKLLDYGAARFCRAYRNSNWATKKVCAVIG</sequence>
<keyword evidence="3" id="KW-1185">Reference proteome</keyword>
<feature type="chain" id="PRO_5039017321" description="Secreted protein" evidence="1">
    <location>
        <begin position="24"/>
        <end position="142"/>
    </location>
</feature>
<reference evidence="2 3" key="1">
    <citation type="submission" date="2020-06" db="EMBL/GenBank/DDBJ databases">
        <authorList>
            <person name="Kang J."/>
        </authorList>
    </citation>
    <scope>NUCLEOTIDE SEQUENCE [LARGE SCALE GENOMIC DNA]</scope>
    <source>
        <strain evidence="2 3">DCY120</strain>
    </source>
</reference>
<gene>
    <name evidence="2" type="ORF">HU830_08380</name>
</gene>
<protein>
    <recommendedName>
        <fullName evidence="4">Secreted protein</fullName>
    </recommendedName>
</protein>
<evidence type="ECO:0000256" key="1">
    <source>
        <dbReference type="SAM" id="SignalP"/>
    </source>
</evidence>
<proteinExistence type="predicted"/>
<accession>A0A850RCX8</accession>
<dbReference type="EMBL" id="JABZEC010000010">
    <property type="protein sequence ID" value="NVY97136.1"/>
    <property type="molecule type" value="Genomic_DNA"/>
</dbReference>
<evidence type="ECO:0008006" key="4">
    <source>
        <dbReference type="Google" id="ProtNLM"/>
    </source>
</evidence>
<dbReference type="Proteomes" id="UP000563523">
    <property type="component" value="Unassembled WGS sequence"/>
</dbReference>
<dbReference type="RefSeq" id="WP_176943302.1">
    <property type="nucleotide sequence ID" value="NZ_JABZEC010000010.1"/>
</dbReference>
<evidence type="ECO:0000313" key="3">
    <source>
        <dbReference type="Proteomes" id="UP000563523"/>
    </source>
</evidence>